<evidence type="ECO:0000313" key="9">
    <source>
        <dbReference type="Proteomes" id="UP001222275"/>
    </source>
</evidence>
<organism evidence="8 9">
    <name type="scientific">Thiomicrorhabdus lithotrophica</name>
    <dbReference type="NCBI Taxonomy" id="2949997"/>
    <lineage>
        <taxon>Bacteria</taxon>
        <taxon>Pseudomonadati</taxon>
        <taxon>Pseudomonadota</taxon>
        <taxon>Gammaproteobacteria</taxon>
        <taxon>Thiotrichales</taxon>
        <taxon>Piscirickettsiaceae</taxon>
        <taxon>Thiomicrorhabdus</taxon>
    </lineage>
</organism>
<feature type="domain" description="Flagellar hook-associated protein 2 C-terminal" evidence="7">
    <location>
        <begin position="211"/>
        <end position="394"/>
    </location>
</feature>
<keyword evidence="8" id="KW-0969">Cilium</keyword>
<feature type="domain" description="Flagellar hook-associated protein 2 N-terminal" evidence="6">
    <location>
        <begin position="15"/>
        <end position="109"/>
    </location>
</feature>
<dbReference type="Proteomes" id="UP001222275">
    <property type="component" value="Chromosome"/>
</dbReference>
<comment type="similarity">
    <text evidence="1 5">Belongs to the FliD family.</text>
</comment>
<gene>
    <name evidence="8" type="primary">fliD</name>
    <name evidence="8" type="ORF">NR989_03705</name>
</gene>
<comment type="subunit">
    <text evidence="2 5">Homopentamer.</text>
</comment>
<evidence type="ECO:0000256" key="4">
    <source>
        <dbReference type="ARBA" id="ARBA00023143"/>
    </source>
</evidence>
<evidence type="ECO:0000259" key="6">
    <source>
        <dbReference type="Pfam" id="PF02465"/>
    </source>
</evidence>
<dbReference type="PANTHER" id="PTHR30288:SF0">
    <property type="entry name" value="FLAGELLAR HOOK-ASSOCIATED PROTEIN 2"/>
    <property type="match status" value="1"/>
</dbReference>
<dbReference type="PANTHER" id="PTHR30288">
    <property type="entry name" value="FLAGELLAR CAP/ASSEMBLY PROTEIN FLID"/>
    <property type="match status" value="1"/>
</dbReference>
<keyword evidence="3 5" id="KW-0175">Coiled coil</keyword>
<feature type="domain" description="Flagellar hook-associated protein 2 C-terminal" evidence="7">
    <location>
        <begin position="698"/>
        <end position="767"/>
    </location>
</feature>
<reference evidence="8 9" key="1">
    <citation type="submission" date="2022-06" db="EMBL/GenBank/DDBJ databases">
        <title>Thiomicrohabdus sp. nov, an obligately chemolithoautotrophic, sulfur-oxidizing bacterium isolated from beach of Guanyin Mountain. Amoy.</title>
        <authorList>
            <person name="Zhu H."/>
        </authorList>
    </citation>
    <scope>NUCLEOTIDE SEQUENCE [LARGE SCALE GENOMIC DNA]</scope>
    <source>
        <strain evidence="8 9">XGS-01</strain>
    </source>
</reference>
<evidence type="ECO:0000256" key="1">
    <source>
        <dbReference type="ARBA" id="ARBA00009764"/>
    </source>
</evidence>
<evidence type="ECO:0000259" key="7">
    <source>
        <dbReference type="Pfam" id="PF07195"/>
    </source>
</evidence>
<comment type="subcellular location">
    <subcellularLocation>
        <location evidence="5">Secreted</location>
    </subcellularLocation>
    <subcellularLocation>
        <location evidence="5">Bacterial flagellum</location>
    </subcellularLocation>
</comment>
<evidence type="ECO:0000313" key="8">
    <source>
        <dbReference type="EMBL" id="WEJ63372.1"/>
    </source>
</evidence>
<dbReference type="Pfam" id="PF02465">
    <property type="entry name" value="FliD_N"/>
    <property type="match status" value="1"/>
</dbReference>
<keyword evidence="9" id="KW-1185">Reference proteome</keyword>
<sequence length="784" mass="82668">MNEIGNTLLNSLTNSTFDIGNMSKALAEAEVAGPRAIIERNQDKASTEVDAFAYLELNLNAFKSYVTDLSNPETFLSKSASSSNESVVSVTANNSVSEGSYQIESKQMALFHTQVANKSFASPYETLSTGTLDITVGGQVQSITVDASNNTVEGLQKYINNGDYGVNASVINNGGSYQLMFTSKQQGSAGEVSISGLTEFDTEGLTTTAEAQDAVMVINGLSVSNSSNTFDDVIEGLSFKLNSVSIGQTNTVSISNDTEAAVESIKSFVDVYNQLDTILDEISSYDTSDLTDEQLDSEEYQYYGDLAGNSSLKQVRSSITEALSGAIDEISGNYNSLISIGIKRTLDGELELDESVLNDIAVNNFEALSGLFAKGGSSDDGQINFLSSTENTITGGYQLDITQLAERASVTGNLATVSSDERVSGDRVTDPTAVLSVESGASLDVTIGGVNQSIDLSALANTYSSKDEVALAIQGALDTAFGGSVATFNYDVSQSRFELSANAGQGAVVINSATGLSNQGFDIGKTYSGEGLITLGASSFDIKVDDAEVTSINLAGDRYTLSELARVMTESINNNTTVKESGNSVTVSENAGALTMASNRFGGFSKVELTNISASLADSGFSADISDAGQSVDGTITTASGTLNVGAYADSLDGRIINISDFAIINGEAAEVRGLKFEVLGGQYDGGGALITDRGELNFAKGFGSRLEDAITGFFDEDTGIIARRVDSLSEKLEIYKEKATDLDARYEKLELKYQMQFSMLQALLSSSEATRNQLAAQFSNNNN</sequence>
<evidence type="ECO:0000256" key="3">
    <source>
        <dbReference type="ARBA" id="ARBA00023054"/>
    </source>
</evidence>
<dbReference type="Pfam" id="PF07195">
    <property type="entry name" value="FliD_C"/>
    <property type="match status" value="2"/>
</dbReference>
<proteinExistence type="inferred from homology"/>
<keyword evidence="8" id="KW-0282">Flagellum</keyword>
<keyword evidence="4 5" id="KW-0975">Bacterial flagellum</keyword>
<evidence type="ECO:0000256" key="5">
    <source>
        <dbReference type="RuleBase" id="RU362066"/>
    </source>
</evidence>
<evidence type="ECO:0000256" key="2">
    <source>
        <dbReference type="ARBA" id="ARBA00011255"/>
    </source>
</evidence>
<feature type="coiled-coil region" evidence="5">
    <location>
        <begin position="726"/>
        <end position="753"/>
    </location>
</feature>
<protein>
    <recommendedName>
        <fullName evidence="5">Flagellar hook-associated protein 2</fullName>
        <shortName evidence="5">HAP2</shortName>
    </recommendedName>
    <alternativeName>
        <fullName evidence="5">Flagellar cap protein</fullName>
    </alternativeName>
</protein>
<comment type="function">
    <text evidence="5">Required for morphogenesis and for the elongation of the flagellar filament by facilitating polymerization of the flagellin monomers at the tip of growing filament. Forms a capping structure, which prevents flagellin subunits (transported through the central channel of the flagellum) from leaking out without polymerization at the distal end.</text>
</comment>
<dbReference type="InterPro" id="IPR010809">
    <property type="entry name" value="FliD_C"/>
</dbReference>
<name>A0ABY8CD08_9GAMM</name>
<accession>A0ABY8CD08</accession>
<dbReference type="InterPro" id="IPR040026">
    <property type="entry name" value="FliD"/>
</dbReference>
<keyword evidence="5" id="KW-0964">Secreted</keyword>
<keyword evidence="8" id="KW-0966">Cell projection</keyword>
<dbReference type="EMBL" id="CP102381">
    <property type="protein sequence ID" value="WEJ63372.1"/>
    <property type="molecule type" value="Genomic_DNA"/>
</dbReference>
<dbReference type="InterPro" id="IPR003481">
    <property type="entry name" value="FliD_N"/>
</dbReference>
<dbReference type="RefSeq" id="WP_275595625.1">
    <property type="nucleotide sequence ID" value="NZ_CP102381.1"/>
</dbReference>